<name>A0AAW3YLN4_9GAMM</name>
<evidence type="ECO:0000313" key="1">
    <source>
        <dbReference type="EMBL" id="MBD2798953.1"/>
    </source>
</evidence>
<proteinExistence type="predicted"/>
<gene>
    <name evidence="1" type="ORF">ID854_00360</name>
</gene>
<comment type="caution">
    <text evidence="1">The sequence shown here is derived from an EMBL/GenBank/DDBJ whole genome shotgun (WGS) entry which is preliminary data.</text>
</comment>
<reference evidence="1" key="2">
    <citation type="journal article" date="2024" name="Toxins">
        <title>Genome Sequence Analysis of Native Xenorhabdus Strains Isolated from Entomopathogenic Nematodes in Argentina.</title>
        <authorList>
            <person name="Palma L."/>
            <person name="Frizzo L."/>
            <person name="Kaiser S."/>
            <person name="Berry C."/>
            <person name="Caballero P."/>
            <person name="Bode H.B."/>
            <person name="Del Valle E.E."/>
        </authorList>
    </citation>
    <scope>NUCLEOTIDE SEQUENCE</scope>
    <source>
        <strain evidence="1">M</strain>
    </source>
</reference>
<dbReference type="RefSeq" id="WP_038235079.1">
    <property type="nucleotide sequence ID" value="NZ_JACXBF010000023.1"/>
</dbReference>
<dbReference type="EMBL" id="JACXBF010000023">
    <property type="protein sequence ID" value="MBD2798953.1"/>
    <property type="molecule type" value="Genomic_DNA"/>
</dbReference>
<accession>A0AAW3YLN4</accession>
<dbReference type="AlphaFoldDB" id="A0AAW3YLN4"/>
<organism evidence="1">
    <name type="scientific">Xenorhabdus szentirmaii</name>
    <dbReference type="NCBI Taxonomy" id="290112"/>
    <lineage>
        <taxon>Bacteria</taxon>
        <taxon>Pseudomonadati</taxon>
        <taxon>Pseudomonadota</taxon>
        <taxon>Gammaproteobacteria</taxon>
        <taxon>Enterobacterales</taxon>
        <taxon>Morganellaceae</taxon>
        <taxon>Xenorhabdus</taxon>
    </lineage>
</organism>
<reference evidence="1" key="1">
    <citation type="submission" date="2020-09" db="EMBL/GenBank/DDBJ databases">
        <authorList>
            <person name="Palma L."/>
            <person name="Caballero P."/>
            <person name="Berry C."/>
            <person name="Del Valle E."/>
        </authorList>
    </citation>
    <scope>NUCLEOTIDE SEQUENCE</scope>
    <source>
        <strain evidence="1">M</strain>
    </source>
</reference>
<protein>
    <submittedName>
        <fullName evidence="1">Uncharacterized protein</fullName>
    </submittedName>
</protein>
<sequence>MKKMMKCFTERFCIREIDIIAYRYSFLLPLPFINIDGGNSDRVCTTGKYPTGEAEASPV</sequence>
<dbReference type="Proteomes" id="UP001193920">
    <property type="component" value="Unassembled WGS sequence"/>
</dbReference>